<sequence length="275" mass="29667">MPDDPAPDPAVRALHRRLFRSGHGQVSEDEAAALAALIRRRRPRRVLEVGVASGLSTLVLHTALEATPAPPSTAPPRLLALDLDDRFYADESRPTGWMLLDAHDGAVPPGVRLRTGVTTVDLTDLPEASGAPFDLAFVDADHKHPWPALDALMVWPRLADGGLLLCHDLSLYRKPRSARGVGPKLLCDQIPAELRVHPAEAGDNLFGLVKAMTDGAFAARLADALLLPWTVRRLPEGPLAARITARLAEDYPGTPVADAFTEGLRRTRAMREGTA</sequence>
<comment type="caution">
    <text evidence="4">The sequence shown here is derived from an EMBL/GenBank/DDBJ whole genome shotgun (WGS) entry which is preliminary data.</text>
</comment>
<evidence type="ECO:0000313" key="5">
    <source>
        <dbReference type="Proteomes" id="UP000554286"/>
    </source>
</evidence>
<dbReference type="Gene3D" id="3.40.50.150">
    <property type="entry name" value="Vaccinia Virus protein VP39"/>
    <property type="match status" value="1"/>
</dbReference>
<dbReference type="PROSITE" id="PS51682">
    <property type="entry name" value="SAM_OMT_I"/>
    <property type="match status" value="1"/>
</dbReference>
<dbReference type="RefSeq" id="WP_221238476.1">
    <property type="nucleotide sequence ID" value="NZ_JACIGK010000023.1"/>
</dbReference>
<dbReference type="AlphaFoldDB" id="A0A7W6RF70"/>
<dbReference type="InterPro" id="IPR029063">
    <property type="entry name" value="SAM-dependent_MTases_sf"/>
</dbReference>
<evidence type="ECO:0000256" key="2">
    <source>
        <dbReference type="ARBA" id="ARBA00022679"/>
    </source>
</evidence>
<organism evidence="4 5">
    <name type="scientific">Roseospira visakhapatnamensis</name>
    <dbReference type="NCBI Taxonomy" id="390880"/>
    <lineage>
        <taxon>Bacteria</taxon>
        <taxon>Pseudomonadati</taxon>
        <taxon>Pseudomonadota</taxon>
        <taxon>Alphaproteobacteria</taxon>
        <taxon>Rhodospirillales</taxon>
        <taxon>Rhodospirillaceae</taxon>
        <taxon>Roseospira</taxon>
    </lineage>
</organism>
<evidence type="ECO:0000256" key="3">
    <source>
        <dbReference type="ARBA" id="ARBA00022691"/>
    </source>
</evidence>
<keyword evidence="5" id="KW-1185">Reference proteome</keyword>
<accession>A0A7W6RF70</accession>
<dbReference type="InterPro" id="IPR002935">
    <property type="entry name" value="SAM_O-MeTrfase"/>
</dbReference>
<dbReference type="SUPFAM" id="SSF53335">
    <property type="entry name" value="S-adenosyl-L-methionine-dependent methyltransferases"/>
    <property type="match status" value="1"/>
</dbReference>
<dbReference type="EMBL" id="JACIGK010000023">
    <property type="protein sequence ID" value="MBB4267207.1"/>
    <property type="molecule type" value="Genomic_DNA"/>
</dbReference>
<gene>
    <name evidence="4" type="ORF">GGD89_002848</name>
</gene>
<protein>
    <submittedName>
        <fullName evidence="4">Putative O-methyltransferase YrrM</fullName>
    </submittedName>
</protein>
<name>A0A7W6RF70_9PROT</name>
<reference evidence="4 5" key="1">
    <citation type="submission" date="2020-08" db="EMBL/GenBank/DDBJ databases">
        <title>Genome sequencing of Purple Non-Sulfur Bacteria from various extreme environments.</title>
        <authorList>
            <person name="Mayer M."/>
        </authorList>
    </citation>
    <scope>NUCLEOTIDE SEQUENCE [LARGE SCALE GENOMIC DNA]</scope>
    <source>
        <strain evidence="4 5">JA131</strain>
    </source>
</reference>
<dbReference type="Pfam" id="PF13578">
    <property type="entry name" value="Methyltransf_24"/>
    <property type="match status" value="1"/>
</dbReference>
<evidence type="ECO:0000256" key="1">
    <source>
        <dbReference type="ARBA" id="ARBA00022603"/>
    </source>
</evidence>
<keyword evidence="2 4" id="KW-0808">Transferase</keyword>
<keyword evidence="3" id="KW-0949">S-adenosyl-L-methionine</keyword>
<dbReference type="CDD" id="cd02440">
    <property type="entry name" value="AdoMet_MTases"/>
    <property type="match status" value="1"/>
</dbReference>
<keyword evidence="1 4" id="KW-0489">Methyltransferase</keyword>
<dbReference type="Proteomes" id="UP000554286">
    <property type="component" value="Unassembled WGS sequence"/>
</dbReference>
<evidence type="ECO:0000313" key="4">
    <source>
        <dbReference type="EMBL" id="MBB4267207.1"/>
    </source>
</evidence>
<proteinExistence type="predicted"/>
<dbReference type="GO" id="GO:0008171">
    <property type="term" value="F:O-methyltransferase activity"/>
    <property type="evidence" value="ECO:0007669"/>
    <property type="project" value="InterPro"/>
</dbReference>
<dbReference type="GO" id="GO:0032259">
    <property type="term" value="P:methylation"/>
    <property type="evidence" value="ECO:0007669"/>
    <property type="project" value="UniProtKB-KW"/>
</dbReference>